<sequence>MDLFSYQGEALKAKEGPLAFRMRPRSLNEVAGQQHLLNNESLFRKMVDLDKVHSFILYGPPGTGKTTIARLIAQTTSSHFETLSAVTAGSVDIKKVAKEAESRLSFEQQRTILFIDEIHRFNKAQQDLLLPIVEDGTLVLIGATTENPLYELNSALLSRLRIYMLHPLSEEDLWSLLKRAVTEPNRGLGLPADAVTEDGLELIIQAAKGDARSALTILDMVASAHGTLDKPIGPDEVMQVTGRIAVYYDKKGDRHYDTISAFIKSIRGSDPDATLYWLAVMLEAGEDPLFIARRIVIHAAEDIGLADPMALVLAQAAADAVKLVGLPEGRIPLAEAALYLACAPKSNRAKDAIDRALRTVREAKRITVPRHLADMSHSQAGPILGSGIGYKYPHNYGGYVKQSYLPPEIEGTRFYEPTANGREKQISQWLENLRDAIGKEPSQPAKSE</sequence>
<dbReference type="GO" id="GO:0005524">
    <property type="term" value="F:ATP binding"/>
    <property type="evidence" value="ECO:0007669"/>
    <property type="project" value="UniProtKB-KW"/>
</dbReference>
<dbReference type="Pfam" id="PF00004">
    <property type="entry name" value="AAA"/>
    <property type="match status" value="1"/>
</dbReference>
<dbReference type="Gene3D" id="3.40.50.300">
    <property type="entry name" value="P-loop containing nucleotide triphosphate hydrolases"/>
    <property type="match status" value="1"/>
</dbReference>
<evidence type="ECO:0000313" key="7">
    <source>
        <dbReference type="EMBL" id="MTV50116.1"/>
    </source>
</evidence>
<evidence type="ECO:0000256" key="2">
    <source>
        <dbReference type="ARBA" id="ARBA00008959"/>
    </source>
</evidence>
<dbReference type="FunFam" id="1.20.272.10:FF:000001">
    <property type="entry name" value="Putative AAA family ATPase"/>
    <property type="match status" value="1"/>
</dbReference>
<proteinExistence type="inferred from homology"/>
<dbReference type="SMART" id="SM00382">
    <property type="entry name" value="AAA"/>
    <property type="match status" value="1"/>
</dbReference>
<dbReference type="GO" id="GO:0000731">
    <property type="term" value="P:DNA synthesis involved in DNA repair"/>
    <property type="evidence" value="ECO:0007669"/>
    <property type="project" value="TreeGrafter"/>
</dbReference>
<dbReference type="Pfam" id="PF16193">
    <property type="entry name" value="AAA_assoc_2"/>
    <property type="match status" value="1"/>
</dbReference>
<name>A0A6I3SMX7_HELMO</name>
<comment type="similarity">
    <text evidence="2">Belongs to the AAA ATPase family. RarA/MGS1/WRNIP1 subfamily.</text>
</comment>
<dbReference type="GO" id="GO:0017116">
    <property type="term" value="F:single-stranded DNA helicase activity"/>
    <property type="evidence" value="ECO:0007669"/>
    <property type="project" value="TreeGrafter"/>
</dbReference>
<dbReference type="InterPro" id="IPR003593">
    <property type="entry name" value="AAA+_ATPase"/>
</dbReference>
<evidence type="ECO:0000259" key="6">
    <source>
        <dbReference type="SMART" id="SM00382"/>
    </source>
</evidence>
<dbReference type="GO" id="GO:0016887">
    <property type="term" value="F:ATP hydrolysis activity"/>
    <property type="evidence" value="ECO:0007669"/>
    <property type="project" value="InterPro"/>
</dbReference>
<evidence type="ECO:0000256" key="3">
    <source>
        <dbReference type="ARBA" id="ARBA00022705"/>
    </source>
</evidence>
<protein>
    <submittedName>
        <fullName evidence="7">AAA family ATPase</fullName>
    </submittedName>
</protein>
<evidence type="ECO:0000256" key="4">
    <source>
        <dbReference type="ARBA" id="ARBA00022741"/>
    </source>
</evidence>
<dbReference type="Proteomes" id="UP000430670">
    <property type="component" value="Unassembled WGS sequence"/>
</dbReference>
<dbReference type="GO" id="GO:0006261">
    <property type="term" value="P:DNA-templated DNA replication"/>
    <property type="evidence" value="ECO:0007669"/>
    <property type="project" value="TreeGrafter"/>
</dbReference>
<dbReference type="PANTHER" id="PTHR13779:SF7">
    <property type="entry name" value="ATPASE WRNIP1"/>
    <property type="match status" value="1"/>
</dbReference>
<dbReference type="SUPFAM" id="SSF48019">
    <property type="entry name" value="post-AAA+ oligomerization domain-like"/>
    <property type="match status" value="1"/>
</dbReference>
<dbReference type="CDD" id="cd18139">
    <property type="entry name" value="HLD_clamp_RarA"/>
    <property type="match status" value="1"/>
</dbReference>
<dbReference type="EMBL" id="WNKU01000019">
    <property type="protein sequence ID" value="MTV50116.1"/>
    <property type="molecule type" value="Genomic_DNA"/>
</dbReference>
<keyword evidence="5" id="KW-0067">ATP-binding</keyword>
<evidence type="ECO:0000256" key="1">
    <source>
        <dbReference type="ARBA" id="ARBA00002393"/>
    </source>
</evidence>
<dbReference type="FunFam" id="3.40.50.300:FF:000137">
    <property type="entry name" value="Replication-associated recombination protein A"/>
    <property type="match status" value="1"/>
</dbReference>
<dbReference type="InterPro" id="IPR027417">
    <property type="entry name" value="P-loop_NTPase"/>
</dbReference>
<reference evidence="7 8" key="1">
    <citation type="submission" date="2019-11" db="EMBL/GenBank/DDBJ databases">
        <title>Whole-genome sequence of a the green, strictly anaerobic photosynthetic bacterium Heliobacillus mobilis DSM 6151.</title>
        <authorList>
            <person name="Kyndt J.A."/>
            <person name="Meyer T.E."/>
        </authorList>
    </citation>
    <scope>NUCLEOTIDE SEQUENCE [LARGE SCALE GENOMIC DNA]</scope>
    <source>
        <strain evidence="7 8">DSM 6151</strain>
    </source>
</reference>
<dbReference type="AlphaFoldDB" id="A0A6I3SMX7"/>
<gene>
    <name evidence="7" type="ORF">GJ688_14155</name>
</gene>
<organism evidence="7 8">
    <name type="scientific">Heliobacterium mobile</name>
    <name type="common">Heliobacillus mobilis</name>
    <dbReference type="NCBI Taxonomy" id="28064"/>
    <lineage>
        <taxon>Bacteria</taxon>
        <taxon>Bacillati</taxon>
        <taxon>Bacillota</taxon>
        <taxon>Clostridia</taxon>
        <taxon>Eubacteriales</taxon>
        <taxon>Heliobacteriaceae</taxon>
        <taxon>Heliobacterium</taxon>
    </lineage>
</organism>
<dbReference type="GO" id="GO:0003677">
    <property type="term" value="F:DNA binding"/>
    <property type="evidence" value="ECO:0007669"/>
    <property type="project" value="InterPro"/>
</dbReference>
<evidence type="ECO:0000313" key="8">
    <source>
        <dbReference type="Proteomes" id="UP000430670"/>
    </source>
</evidence>
<dbReference type="InterPro" id="IPR003959">
    <property type="entry name" value="ATPase_AAA_core"/>
</dbReference>
<dbReference type="RefSeq" id="WP_155477208.1">
    <property type="nucleotide sequence ID" value="NZ_WNKU01000019.1"/>
</dbReference>
<dbReference type="InterPro" id="IPR021886">
    <property type="entry name" value="MgsA_C"/>
</dbReference>
<comment type="function">
    <text evidence="1">DNA-dependent ATPase that plays important roles in cellular responses to stalled DNA replication processes.</text>
</comment>
<dbReference type="InterPro" id="IPR051314">
    <property type="entry name" value="AAA_ATPase_RarA/MGS1/WRNIP1"/>
</dbReference>
<dbReference type="PANTHER" id="PTHR13779">
    <property type="entry name" value="WERNER HELICASE-INTERACTING PROTEIN 1 FAMILY MEMBER"/>
    <property type="match status" value="1"/>
</dbReference>
<dbReference type="InterPro" id="IPR032423">
    <property type="entry name" value="AAA_assoc_2"/>
</dbReference>
<dbReference type="InterPro" id="IPR008921">
    <property type="entry name" value="DNA_pol3_clamp-load_cplx_C"/>
</dbReference>
<dbReference type="Gene3D" id="1.10.3710.10">
    <property type="entry name" value="DNA polymerase III clamp loader subunits, C-terminal domain"/>
    <property type="match status" value="1"/>
</dbReference>
<dbReference type="SUPFAM" id="SSF52540">
    <property type="entry name" value="P-loop containing nucleoside triphosphate hydrolases"/>
    <property type="match status" value="1"/>
</dbReference>
<keyword evidence="3" id="KW-0235">DNA replication</keyword>
<comment type="caution">
    <text evidence="7">The sequence shown here is derived from an EMBL/GenBank/DDBJ whole genome shotgun (WGS) entry which is preliminary data.</text>
</comment>
<dbReference type="Pfam" id="PF12002">
    <property type="entry name" value="MgsA_C"/>
    <property type="match status" value="1"/>
</dbReference>
<dbReference type="GO" id="GO:0008047">
    <property type="term" value="F:enzyme activator activity"/>
    <property type="evidence" value="ECO:0007669"/>
    <property type="project" value="TreeGrafter"/>
</dbReference>
<dbReference type="Gene3D" id="1.10.8.60">
    <property type="match status" value="1"/>
</dbReference>
<evidence type="ECO:0000256" key="5">
    <source>
        <dbReference type="ARBA" id="ARBA00022840"/>
    </source>
</evidence>
<dbReference type="CDD" id="cd00009">
    <property type="entry name" value="AAA"/>
    <property type="match status" value="1"/>
</dbReference>
<feature type="domain" description="AAA+ ATPase" evidence="6">
    <location>
        <begin position="51"/>
        <end position="168"/>
    </location>
</feature>
<accession>A0A6I3SMX7</accession>
<keyword evidence="4" id="KW-0547">Nucleotide-binding</keyword>
<dbReference type="Gene3D" id="1.20.272.10">
    <property type="match status" value="1"/>
</dbReference>
<dbReference type="OrthoDB" id="9778364at2"/>
<keyword evidence="8" id="KW-1185">Reference proteome</keyword>